<name>A0A9Q9S499_9ENTR</name>
<evidence type="ECO:0000313" key="1">
    <source>
        <dbReference type="EMBL" id="VUS24428.1"/>
    </source>
</evidence>
<dbReference type="AlphaFoldDB" id="A0A9Q9S499"/>
<organism evidence="1 2">
    <name type="scientific">Klebsiella pasteurii</name>
    <dbReference type="NCBI Taxonomy" id="2587529"/>
    <lineage>
        <taxon>Bacteria</taxon>
        <taxon>Pseudomonadati</taxon>
        <taxon>Pseudomonadota</taxon>
        <taxon>Gammaproteobacteria</taxon>
        <taxon>Enterobacterales</taxon>
        <taxon>Enterobacteriaceae</taxon>
        <taxon>Klebsiella/Raoultella group</taxon>
        <taxon>Klebsiella</taxon>
    </lineage>
</organism>
<accession>A0A9Q9S499</accession>
<dbReference type="Proteomes" id="UP000318567">
    <property type="component" value="Unassembled WGS sequence"/>
</dbReference>
<reference evidence="1 2" key="1">
    <citation type="submission" date="2019-07" db="EMBL/GenBank/DDBJ databases">
        <authorList>
            <person name="Brisse S."/>
            <person name="Rodrigues C."/>
            <person name="Thorpe H."/>
        </authorList>
    </citation>
    <scope>NUCLEOTIDE SEQUENCE [LARGE SCALE GENOMIC DNA]</scope>
    <source>
        <strain evidence="1">SB6410</strain>
    </source>
</reference>
<proteinExistence type="predicted"/>
<dbReference type="EMBL" id="CABGGO010000001">
    <property type="protein sequence ID" value="VUS24428.1"/>
    <property type="molecule type" value="Genomic_DNA"/>
</dbReference>
<protein>
    <submittedName>
        <fullName evidence="1">Uncharacterized protein</fullName>
    </submittedName>
</protein>
<sequence>MDSTVIWFLWMMTLAHYGGWKERVLMEHTIR</sequence>
<evidence type="ECO:0000313" key="2">
    <source>
        <dbReference type="Proteomes" id="UP000318567"/>
    </source>
</evidence>
<gene>
    <name evidence="1" type="ORF">SB6410_00904</name>
</gene>
<comment type="caution">
    <text evidence="1">The sequence shown here is derived from an EMBL/GenBank/DDBJ whole genome shotgun (WGS) entry which is preliminary data.</text>
</comment>